<keyword evidence="1" id="KW-1133">Transmembrane helix</keyword>
<evidence type="ECO:0000256" key="1">
    <source>
        <dbReference type="SAM" id="Phobius"/>
    </source>
</evidence>
<reference evidence="3" key="1">
    <citation type="submission" date="2016-07" db="EMBL/GenBank/DDBJ databases">
        <title>Nontailed viruses are major unrecognized killers of bacteria in the ocean.</title>
        <authorList>
            <person name="Kauffman K."/>
            <person name="Hussain F."/>
            <person name="Yang J."/>
            <person name="Arevalo P."/>
            <person name="Brown J."/>
            <person name="Cutler M."/>
            <person name="Kelly L."/>
            <person name="Polz M.F."/>
        </authorList>
    </citation>
    <scope>NUCLEOTIDE SEQUENCE [LARGE SCALE GENOMIC DNA]</scope>
    <source>
        <strain evidence="3">10N.261.55.E11</strain>
    </source>
</reference>
<dbReference type="PROSITE" id="PS51257">
    <property type="entry name" value="PROKAR_LIPOPROTEIN"/>
    <property type="match status" value="1"/>
</dbReference>
<comment type="caution">
    <text evidence="2">The sequence shown here is derived from an EMBL/GenBank/DDBJ whole genome shotgun (WGS) entry which is preliminary data.</text>
</comment>
<accession>A0A2N7FFW2</accession>
<dbReference type="EMBL" id="MCWU01000014">
    <property type="protein sequence ID" value="PMJ68189.1"/>
    <property type="molecule type" value="Genomic_DNA"/>
</dbReference>
<dbReference type="Proteomes" id="UP000235330">
    <property type="component" value="Unassembled WGS sequence"/>
</dbReference>
<keyword evidence="1" id="KW-0472">Membrane</keyword>
<protein>
    <submittedName>
        <fullName evidence="2">Uncharacterized protein</fullName>
    </submittedName>
</protein>
<evidence type="ECO:0000313" key="2">
    <source>
        <dbReference type="EMBL" id="PMJ68189.1"/>
    </source>
</evidence>
<sequence>MKNSYLLSNLVVCVIALSLLGCGGGSGGENAQTGSGVKWLVLCVVLLELSYIGLSPDLRASWLTR</sequence>
<proteinExistence type="predicted"/>
<keyword evidence="1" id="KW-0812">Transmembrane</keyword>
<organism evidence="2 3">
    <name type="scientific">Vibrio splendidus</name>
    <dbReference type="NCBI Taxonomy" id="29497"/>
    <lineage>
        <taxon>Bacteria</taxon>
        <taxon>Pseudomonadati</taxon>
        <taxon>Pseudomonadota</taxon>
        <taxon>Gammaproteobacteria</taxon>
        <taxon>Vibrionales</taxon>
        <taxon>Vibrionaceae</taxon>
        <taxon>Vibrio</taxon>
    </lineage>
</organism>
<evidence type="ECO:0000313" key="3">
    <source>
        <dbReference type="Proteomes" id="UP000235330"/>
    </source>
</evidence>
<dbReference type="AlphaFoldDB" id="A0A2N7FFW2"/>
<gene>
    <name evidence="2" type="ORF">BCU17_15020</name>
</gene>
<name>A0A2N7FFW2_VIBSP</name>
<feature type="transmembrane region" description="Helical" evidence="1">
    <location>
        <begin position="37"/>
        <end position="54"/>
    </location>
</feature>